<reference evidence="3 4" key="1">
    <citation type="submission" date="2018-03" db="EMBL/GenBank/DDBJ databases">
        <title>Genomic Encyclopedia of Archaeal and Bacterial Type Strains, Phase II (KMG-II): from individual species to whole genera.</title>
        <authorList>
            <person name="Goeker M."/>
        </authorList>
    </citation>
    <scope>NUCLEOTIDE SEQUENCE [LARGE SCALE GENOMIC DNA]</scope>
    <source>
        <strain evidence="3 4">DSM 45312</strain>
    </source>
</reference>
<feature type="compositionally biased region" description="Low complexity" evidence="1">
    <location>
        <begin position="187"/>
        <end position="210"/>
    </location>
</feature>
<gene>
    <name evidence="3" type="ORF">CLV63_1397</name>
</gene>
<keyword evidence="2" id="KW-0472">Membrane</keyword>
<evidence type="ECO:0000256" key="1">
    <source>
        <dbReference type="SAM" id="MobiDB-lite"/>
    </source>
</evidence>
<feature type="transmembrane region" description="Helical" evidence="2">
    <location>
        <begin position="82"/>
        <end position="103"/>
    </location>
</feature>
<accession>A0A2P8CGT1</accession>
<feature type="compositionally biased region" description="Pro residues" evidence="1">
    <location>
        <begin position="237"/>
        <end position="263"/>
    </location>
</feature>
<feature type="region of interest" description="Disordered" evidence="1">
    <location>
        <begin position="172"/>
        <end position="263"/>
    </location>
</feature>
<evidence type="ECO:0000313" key="3">
    <source>
        <dbReference type="EMBL" id="PSK84188.1"/>
    </source>
</evidence>
<protein>
    <submittedName>
        <fullName evidence="3">Uncharacterized protein</fullName>
    </submittedName>
</protein>
<proteinExistence type="predicted"/>
<feature type="compositionally biased region" description="Gly residues" evidence="1">
    <location>
        <begin position="221"/>
        <end position="232"/>
    </location>
</feature>
<dbReference type="AlphaFoldDB" id="A0A2P8CGT1"/>
<feature type="transmembrane region" description="Helical" evidence="2">
    <location>
        <begin position="146"/>
        <end position="164"/>
    </location>
</feature>
<keyword evidence="2" id="KW-1133">Transmembrane helix</keyword>
<sequence length="263" mass="28455">MGRRFGDPFNYLDVKLSKKYLDIKLYAGYAGVGHSVSHIGTGVPRAASYPGQPAAGRPPCHSPGSRVTTHTRKSEAPNDMNMIRAVLCVLVGIGMLIIGIATMGETEVKCGSEVMQPGDICEETRRGNTTERTYEEQAESNTTTSWVMIGLSPIMVVGGVVWALSGRRKNRPAMAQAPQFPQPGPPQQQGYGQQYPQSGPQQGYGQHAYPQGPPPQSYGQQGHGQQGYGQQGYGQQQPPPQGYGQQQPPPQGYGPYPPQQPYR</sequence>
<organism evidence="3 4">
    <name type="scientific">Murinocardiopsis flavida</name>
    <dbReference type="NCBI Taxonomy" id="645275"/>
    <lineage>
        <taxon>Bacteria</taxon>
        <taxon>Bacillati</taxon>
        <taxon>Actinomycetota</taxon>
        <taxon>Actinomycetes</taxon>
        <taxon>Streptosporangiales</taxon>
        <taxon>Nocardiopsidaceae</taxon>
        <taxon>Murinocardiopsis</taxon>
    </lineage>
</organism>
<dbReference type="Proteomes" id="UP000240542">
    <property type="component" value="Unassembled WGS sequence"/>
</dbReference>
<comment type="caution">
    <text evidence="3">The sequence shown here is derived from an EMBL/GenBank/DDBJ whole genome shotgun (WGS) entry which is preliminary data.</text>
</comment>
<evidence type="ECO:0000313" key="4">
    <source>
        <dbReference type="Proteomes" id="UP000240542"/>
    </source>
</evidence>
<name>A0A2P8CGT1_9ACTN</name>
<feature type="region of interest" description="Disordered" evidence="1">
    <location>
        <begin position="48"/>
        <end position="73"/>
    </location>
</feature>
<keyword evidence="4" id="KW-1185">Reference proteome</keyword>
<keyword evidence="2" id="KW-0812">Transmembrane</keyword>
<evidence type="ECO:0000256" key="2">
    <source>
        <dbReference type="SAM" id="Phobius"/>
    </source>
</evidence>
<dbReference type="EMBL" id="PYGA01000039">
    <property type="protein sequence ID" value="PSK84188.1"/>
    <property type="molecule type" value="Genomic_DNA"/>
</dbReference>